<evidence type="ECO:0000313" key="1">
    <source>
        <dbReference type="EMBL" id="AYN68589.1"/>
    </source>
</evidence>
<gene>
    <name evidence="1" type="ORF">D1013_15000</name>
</gene>
<dbReference type="OrthoDB" id="9934838at2"/>
<protein>
    <submittedName>
        <fullName evidence="1">Uncharacterized protein</fullName>
    </submittedName>
</protein>
<dbReference type="AlphaFoldDB" id="A0A3G2L8J9"/>
<dbReference type="RefSeq" id="WP_121849602.1">
    <property type="nucleotide sequence ID" value="NZ_CP032050.1"/>
</dbReference>
<dbReference type="EMBL" id="CP032050">
    <property type="protein sequence ID" value="AYN68589.1"/>
    <property type="molecule type" value="Genomic_DNA"/>
</dbReference>
<reference evidence="1 2" key="1">
    <citation type="submission" date="2018-08" db="EMBL/GenBank/DDBJ databases">
        <title>The reduced genetic potential of extracellular carbohydrate catabolism in Euzebyella marina RN62, a Flavobacteriia bacterium isolated from the hadal water.</title>
        <authorList>
            <person name="Xue C."/>
        </authorList>
    </citation>
    <scope>NUCLEOTIDE SEQUENCE [LARGE SCALE GENOMIC DNA]</scope>
    <source>
        <strain evidence="1 2">RN62</strain>
    </source>
</reference>
<accession>A0A3G2L8J9</accession>
<proteinExistence type="predicted"/>
<dbReference type="Proteomes" id="UP000276309">
    <property type="component" value="Chromosome"/>
</dbReference>
<sequence>MDIINRDEIIKQFDLESLLLDKVHRLANGMIKLHGYSKEIAMINALIMAKAMVKIEQVQ</sequence>
<evidence type="ECO:0000313" key="2">
    <source>
        <dbReference type="Proteomes" id="UP000276309"/>
    </source>
</evidence>
<name>A0A3G2L8J9_9FLAO</name>
<keyword evidence="2" id="KW-1185">Reference proteome</keyword>
<organism evidence="1 2">
    <name type="scientific">Euzebyella marina</name>
    <dbReference type="NCBI Taxonomy" id="1761453"/>
    <lineage>
        <taxon>Bacteria</taxon>
        <taxon>Pseudomonadati</taxon>
        <taxon>Bacteroidota</taxon>
        <taxon>Flavobacteriia</taxon>
        <taxon>Flavobacteriales</taxon>
        <taxon>Flavobacteriaceae</taxon>
        <taxon>Euzebyella</taxon>
    </lineage>
</organism>
<dbReference type="KEGG" id="emar:D1013_15000"/>